<protein>
    <submittedName>
        <fullName evidence="1">Uncharacterized protein</fullName>
    </submittedName>
</protein>
<evidence type="ECO:0000313" key="1">
    <source>
        <dbReference type="EMBL" id="JAD35959.1"/>
    </source>
</evidence>
<reference evidence="1" key="1">
    <citation type="submission" date="2014-09" db="EMBL/GenBank/DDBJ databases">
        <authorList>
            <person name="Magalhaes I.L.F."/>
            <person name="Oliveira U."/>
            <person name="Santos F.R."/>
            <person name="Vidigal T.H.D.A."/>
            <person name="Brescovit A.D."/>
            <person name="Santos A.J."/>
        </authorList>
    </citation>
    <scope>NUCLEOTIDE SEQUENCE</scope>
    <source>
        <tissue evidence="1">Shoot tissue taken approximately 20 cm above the soil surface</tissue>
    </source>
</reference>
<dbReference type="AlphaFoldDB" id="A0A0A8Z977"/>
<sequence length="26" mass="3114">MIRHFLFAIYLRKKRDSAMLSQEGMA</sequence>
<accession>A0A0A8Z977</accession>
<name>A0A0A8Z977_ARUDO</name>
<dbReference type="EMBL" id="GBRH01261936">
    <property type="protein sequence ID" value="JAD35959.1"/>
    <property type="molecule type" value="Transcribed_RNA"/>
</dbReference>
<organism evidence="1">
    <name type="scientific">Arundo donax</name>
    <name type="common">Giant reed</name>
    <name type="synonym">Donax arundinaceus</name>
    <dbReference type="NCBI Taxonomy" id="35708"/>
    <lineage>
        <taxon>Eukaryota</taxon>
        <taxon>Viridiplantae</taxon>
        <taxon>Streptophyta</taxon>
        <taxon>Embryophyta</taxon>
        <taxon>Tracheophyta</taxon>
        <taxon>Spermatophyta</taxon>
        <taxon>Magnoliopsida</taxon>
        <taxon>Liliopsida</taxon>
        <taxon>Poales</taxon>
        <taxon>Poaceae</taxon>
        <taxon>PACMAD clade</taxon>
        <taxon>Arundinoideae</taxon>
        <taxon>Arundineae</taxon>
        <taxon>Arundo</taxon>
    </lineage>
</organism>
<proteinExistence type="predicted"/>
<reference evidence="1" key="2">
    <citation type="journal article" date="2015" name="Data Brief">
        <title>Shoot transcriptome of the giant reed, Arundo donax.</title>
        <authorList>
            <person name="Barrero R.A."/>
            <person name="Guerrero F.D."/>
            <person name="Moolhuijzen P."/>
            <person name="Goolsby J.A."/>
            <person name="Tidwell J."/>
            <person name="Bellgard S.E."/>
            <person name="Bellgard M.I."/>
        </authorList>
    </citation>
    <scope>NUCLEOTIDE SEQUENCE</scope>
    <source>
        <tissue evidence="1">Shoot tissue taken approximately 20 cm above the soil surface</tissue>
    </source>
</reference>